<keyword evidence="2" id="KW-1185">Reference proteome</keyword>
<dbReference type="InterPro" id="IPR011335">
    <property type="entry name" value="Restrct_endonuc-II-like"/>
</dbReference>
<dbReference type="PATRIC" id="fig|997355.3.peg.218"/>
<dbReference type="HOGENOM" id="CLU_052626_7_0_11"/>
<gene>
    <name evidence="1" type="ORF">HMPREF9153_0221</name>
</gene>
<protein>
    <recommendedName>
        <fullName evidence="3">DUF559 domain-containing protein</fullName>
    </recommendedName>
</protein>
<dbReference type="SUPFAM" id="SSF52980">
    <property type="entry name" value="Restriction endonuclease-like"/>
    <property type="match status" value="1"/>
</dbReference>
<reference evidence="1 2" key="1">
    <citation type="submission" date="2011-06" db="EMBL/GenBank/DDBJ databases">
        <authorList>
            <person name="Muzny D."/>
            <person name="Qin X."/>
            <person name="Deng J."/>
            <person name="Jiang H."/>
            <person name="Liu Y."/>
            <person name="Qu J."/>
            <person name="Song X.-Z."/>
            <person name="Zhang L."/>
            <person name="Thornton R."/>
            <person name="Coyle M."/>
            <person name="Francisco L."/>
            <person name="Jackson L."/>
            <person name="Javaid M."/>
            <person name="Korchina V."/>
            <person name="Kovar C."/>
            <person name="Mata R."/>
            <person name="Mathew T."/>
            <person name="Ngo R."/>
            <person name="Nguyen L."/>
            <person name="Nguyen N."/>
            <person name="Okwuonu G."/>
            <person name="Ongeri F."/>
            <person name="Pham C."/>
            <person name="Simmons D."/>
            <person name="Wilczek-Boney K."/>
            <person name="Hale W."/>
            <person name="Jakkamsetti A."/>
            <person name="Pham P."/>
            <person name="Ruth R."/>
            <person name="San Lucas F."/>
            <person name="Warren J."/>
            <person name="Zhang J."/>
            <person name="Zhao Z."/>
            <person name="Zhou C."/>
            <person name="Zhu D."/>
            <person name="Lee S."/>
            <person name="Bess C."/>
            <person name="Blankenburg K."/>
            <person name="Forbes L."/>
            <person name="Fu Q."/>
            <person name="Gubbala S."/>
            <person name="Hirani K."/>
            <person name="Jayaseelan J.C."/>
            <person name="Lara F."/>
            <person name="Munidasa M."/>
            <person name="Palculict T."/>
            <person name="Patil S."/>
            <person name="Pu L.-L."/>
            <person name="Saada N."/>
            <person name="Tang L."/>
            <person name="Weissenberger G."/>
            <person name="Zhu Y."/>
            <person name="Hemphill L."/>
            <person name="Shang Y."/>
            <person name="Youmans B."/>
            <person name="Ayvaz T."/>
            <person name="Ross M."/>
            <person name="Santibanez J."/>
            <person name="Aqrawi P."/>
            <person name="Gross S."/>
            <person name="Joshi V."/>
            <person name="Fowler G."/>
            <person name="Nazareth L."/>
            <person name="Reid J."/>
            <person name="Worley K."/>
            <person name="Petrosino J."/>
            <person name="Highlander S."/>
            <person name="Gibbs R."/>
        </authorList>
    </citation>
    <scope>NUCLEOTIDE SEQUENCE [LARGE SCALE GENOMIC DNA]</scope>
    <source>
        <strain evidence="1 2">ATCC 25577</strain>
    </source>
</reference>
<evidence type="ECO:0000313" key="1">
    <source>
        <dbReference type="EMBL" id="EGY79155.1"/>
    </source>
</evidence>
<name>G4CUL4_9ACTN</name>
<organism evidence="1 2">
    <name type="scientific">Cutibacterium avidum ATCC 25577</name>
    <dbReference type="NCBI Taxonomy" id="997355"/>
    <lineage>
        <taxon>Bacteria</taxon>
        <taxon>Bacillati</taxon>
        <taxon>Actinomycetota</taxon>
        <taxon>Actinomycetes</taxon>
        <taxon>Propionibacteriales</taxon>
        <taxon>Propionibacteriaceae</taxon>
        <taxon>Cutibacterium</taxon>
    </lineage>
</organism>
<proteinExistence type="predicted"/>
<dbReference type="AlphaFoldDB" id="G4CUL4"/>
<evidence type="ECO:0000313" key="2">
    <source>
        <dbReference type="Proteomes" id="UP000005332"/>
    </source>
</evidence>
<dbReference type="EMBL" id="AGBA01000003">
    <property type="protein sequence ID" value="EGY79155.1"/>
    <property type="molecule type" value="Genomic_DNA"/>
</dbReference>
<dbReference type="Proteomes" id="UP000005332">
    <property type="component" value="Unassembled WGS sequence"/>
</dbReference>
<sequence length="335" mass="37928">MSTDLDLADGFSDVPPINGGVNELELDMRDCGGVVRIHRFSRTRGQADRAVKAGRAIRMLPGVVADAGRADDSRVKMQAIHMWHRDAVIIGKAALVAQGMIPPGSRTRDFSAVHEVEAFSRTRGIKREGILVHRWRVPRRYTTQYRDVPMAIPEASVLLLAVRGEWEWVCEALRQKLVTPRSCRSARSCLSWKFGRHRITAALADISFNPWSVPELWLSRALRAVGFTGWHSNTRVDTAEGAFTLDQAFDAERVGVEVDGRCVHGTPEGYEATMMRSASLDRHGWRMLHITPTMLRQRPRFVLEWLAQRIHKRHRPKVMMSDHELSRIMLGLTPT</sequence>
<evidence type="ECO:0008006" key="3">
    <source>
        <dbReference type="Google" id="ProtNLM"/>
    </source>
</evidence>
<comment type="caution">
    <text evidence="1">The sequence shown here is derived from an EMBL/GenBank/DDBJ whole genome shotgun (WGS) entry which is preliminary data.</text>
</comment>
<accession>G4CUL4</accession>